<sequence>MMTSCSSLRVVRHAPLIVQSTYCAPATSYSYDITYLPLTNIDSLLQRNPQIKNILNDHDIQMANAMGILPFTQQLLSLQKDSSIQRTFQVEHTVTIIQNRLLVASAEIEGIAAELDCEGERADQLANYLDGINRKRNTVLTGASVILGAAVTVAAVAVSNDDTQDAVSLSGGPAAAALGALLLDTSGKEIQMDFSRNILGDIWFQPLHSEIYSPFTWYVLNEKSFSNSHTISLVQSIKKRWIAFELINKVSDKTVALYFKQGGLYNADRLHTRASMLNQVQSTIRSIHQDMQSLIMAVDKFSVKK</sequence>
<reference evidence="2" key="1">
    <citation type="journal article" date="2019" name="Int. J. Syst. Evol. Microbiol.">
        <title>The Global Catalogue of Microorganisms (GCM) 10K type strain sequencing project: providing services to taxonomists for standard genome sequencing and annotation.</title>
        <authorList>
            <consortium name="The Broad Institute Genomics Platform"/>
            <consortium name="The Broad Institute Genome Sequencing Center for Infectious Disease"/>
            <person name="Wu L."/>
            <person name="Ma J."/>
        </authorList>
    </citation>
    <scope>NUCLEOTIDE SEQUENCE [LARGE SCALE GENOMIC DNA]</scope>
    <source>
        <strain evidence="2">CCUG 58938</strain>
    </source>
</reference>
<dbReference type="Proteomes" id="UP001597112">
    <property type="component" value="Unassembled WGS sequence"/>
</dbReference>
<comment type="caution">
    <text evidence="1">The sequence shown here is derived from an EMBL/GenBank/DDBJ whole genome shotgun (WGS) entry which is preliminary data.</text>
</comment>
<evidence type="ECO:0000313" key="1">
    <source>
        <dbReference type="EMBL" id="MFD1000733.1"/>
    </source>
</evidence>
<dbReference type="RefSeq" id="WP_377580188.1">
    <property type="nucleotide sequence ID" value="NZ_JBHTKA010000007.1"/>
</dbReference>
<dbReference type="EMBL" id="JBHTKA010000007">
    <property type="protein sequence ID" value="MFD1000733.1"/>
    <property type="molecule type" value="Genomic_DNA"/>
</dbReference>
<gene>
    <name evidence="1" type="ORF">ACFQ21_15510</name>
</gene>
<name>A0ABW3K438_9BACT</name>
<keyword evidence="2" id="KW-1185">Reference proteome</keyword>
<protein>
    <submittedName>
        <fullName evidence="1">Uncharacterized protein</fullName>
    </submittedName>
</protein>
<organism evidence="1 2">
    <name type="scientific">Ohtaekwangia kribbensis</name>
    <dbReference type="NCBI Taxonomy" id="688913"/>
    <lineage>
        <taxon>Bacteria</taxon>
        <taxon>Pseudomonadati</taxon>
        <taxon>Bacteroidota</taxon>
        <taxon>Cytophagia</taxon>
        <taxon>Cytophagales</taxon>
        <taxon>Fulvivirgaceae</taxon>
        <taxon>Ohtaekwangia</taxon>
    </lineage>
</organism>
<proteinExistence type="predicted"/>
<evidence type="ECO:0000313" key="2">
    <source>
        <dbReference type="Proteomes" id="UP001597112"/>
    </source>
</evidence>
<accession>A0ABW3K438</accession>